<evidence type="ECO:0000313" key="7">
    <source>
        <dbReference type="Proteomes" id="UP000215914"/>
    </source>
</evidence>
<comment type="subcellular location">
    <subcellularLocation>
        <location evidence="1">Membrane</location>
    </subcellularLocation>
</comment>
<dbReference type="OMA" id="FCCWTIL"/>
<protein>
    <submittedName>
        <fullName evidence="5">Late embryogenesis abundant protein, LEA_2 subgroup</fullName>
    </submittedName>
    <submittedName>
        <fullName evidence="6">Putative late embryogenesis abundant protein, LEA-14</fullName>
    </submittedName>
</protein>
<accession>A0A251UAN1</accession>
<dbReference type="Gramene" id="mRNA:HanXRQr2_Chr07g0285481">
    <property type="protein sequence ID" value="CDS:HanXRQr2_Chr07g0285481.1"/>
    <property type="gene ID" value="HanXRQr2_Chr07g0285481"/>
</dbReference>
<organism evidence="6 7">
    <name type="scientific">Helianthus annuus</name>
    <name type="common">Common sunflower</name>
    <dbReference type="NCBI Taxonomy" id="4232"/>
    <lineage>
        <taxon>Eukaryota</taxon>
        <taxon>Viridiplantae</taxon>
        <taxon>Streptophyta</taxon>
        <taxon>Embryophyta</taxon>
        <taxon>Tracheophyta</taxon>
        <taxon>Spermatophyta</taxon>
        <taxon>Magnoliopsida</taxon>
        <taxon>eudicotyledons</taxon>
        <taxon>Gunneridae</taxon>
        <taxon>Pentapetalae</taxon>
        <taxon>asterids</taxon>
        <taxon>campanulids</taxon>
        <taxon>Asterales</taxon>
        <taxon>Asteraceae</taxon>
        <taxon>Asteroideae</taxon>
        <taxon>Heliantheae alliance</taxon>
        <taxon>Heliantheae</taxon>
        <taxon>Helianthus</taxon>
    </lineage>
</organism>
<evidence type="ECO:0000313" key="6">
    <source>
        <dbReference type="EMBL" id="OTG20398.1"/>
    </source>
</evidence>
<dbReference type="EMBL" id="CM007896">
    <property type="protein sequence ID" value="OTG20398.1"/>
    <property type="molecule type" value="Genomic_DNA"/>
</dbReference>
<evidence type="ECO:0000256" key="2">
    <source>
        <dbReference type="ARBA" id="ARBA00023136"/>
    </source>
</evidence>
<dbReference type="Proteomes" id="UP000215914">
    <property type="component" value="Chromosome 7"/>
</dbReference>
<evidence type="ECO:0000256" key="4">
    <source>
        <dbReference type="SAM" id="Phobius"/>
    </source>
</evidence>
<keyword evidence="4" id="KW-1133">Transmembrane helix</keyword>
<keyword evidence="4" id="KW-0812">Transmembrane</keyword>
<evidence type="ECO:0000256" key="1">
    <source>
        <dbReference type="ARBA" id="ARBA00004370"/>
    </source>
</evidence>
<reference evidence="6" key="2">
    <citation type="submission" date="2017-02" db="EMBL/GenBank/DDBJ databases">
        <title>Sunflower complete genome.</title>
        <authorList>
            <person name="Langlade N."/>
            <person name="Munos S."/>
        </authorList>
    </citation>
    <scope>NUCLEOTIDE SEQUENCE [LARGE SCALE GENOMIC DNA]</scope>
    <source>
        <tissue evidence="6">Leaves</tissue>
    </source>
</reference>
<reference evidence="5 7" key="1">
    <citation type="journal article" date="2017" name="Nature">
        <title>The sunflower genome provides insights into oil metabolism, flowering and Asterid evolution.</title>
        <authorList>
            <person name="Badouin H."/>
            <person name="Gouzy J."/>
            <person name="Grassa C.J."/>
            <person name="Murat F."/>
            <person name="Staton S.E."/>
            <person name="Cottret L."/>
            <person name="Lelandais-Briere C."/>
            <person name="Owens G.L."/>
            <person name="Carrere S."/>
            <person name="Mayjonade B."/>
            <person name="Legrand L."/>
            <person name="Gill N."/>
            <person name="Kane N.C."/>
            <person name="Bowers J.E."/>
            <person name="Hubner S."/>
            <person name="Bellec A."/>
            <person name="Berard A."/>
            <person name="Berges H."/>
            <person name="Blanchet N."/>
            <person name="Boniface M.C."/>
            <person name="Brunel D."/>
            <person name="Catrice O."/>
            <person name="Chaidir N."/>
            <person name="Claudel C."/>
            <person name="Donnadieu C."/>
            <person name="Faraut T."/>
            <person name="Fievet G."/>
            <person name="Helmstetter N."/>
            <person name="King M."/>
            <person name="Knapp S.J."/>
            <person name="Lai Z."/>
            <person name="Le Paslier M.C."/>
            <person name="Lippi Y."/>
            <person name="Lorenzon L."/>
            <person name="Mandel J.R."/>
            <person name="Marage G."/>
            <person name="Marchand G."/>
            <person name="Marquand E."/>
            <person name="Bret-Mestries E."/>
            <person name="Morien E."/>
            <person name="Nambeesan S."/>
            <person name="Nguyen T."/>
            <person name="Pegot-Espagnet P."/>
            <person name="Pouilly N."/>
            <person name="Raftis F."/>
            <person name="Sallet E."/>
            <person name="Schiex T."/>
            <person name="Thomas J."/>
            <person name="Vandecasteele C."/>
            <person name="Vares D."/>
            <person name="Vear F."/>
            <person name="Vautrin S."/>
            <person name="Crespi M."/>
            <person name="Mangin B."/>
            <person name="Burke J.M."/>
            <person name="Salse J."/>
            <person name="Munos S."/>
            <person name="Vincourt P."/>
            <person name="Rieseberg L.H."/>
            <person name="Langlade N.B."/>
        </authorList>
    </citation>
    <scope>NUCLEOTIDE SEQUENCE [LARGE SCALE GENOMIC DNA]</scope>
    <source>
        <strain evidence="7">cv. SF193</strain>
        <tissue evidence="5">Leaves</tissue>
    </source>
</reference>
<sequence length="296" mass="33308">MTDRIHPSSKPNNTTVTNTTIKSPKLPLPPAKAQLYNQNAPKLPLPPAKAHLYDQKGRPYKQNKTNSNKECHNIFRRCFCLCCFWSILITILILLLAIISGTILYLLYRPHRPTFSVTSLRISRFNLSTASDGTTHLTSNLNLTLSTKNPNNKIIFHYDPIAITCLTDETELASGYFNNSFTSVANNITIIRFSLRSDAVLLETEAVNRIRMDMKKKLGLRLKLLLDTHAIVKVESFRSKKVGIRIKCEGIRSVIPKSRGAGLNSSSSLSSSSVFARVADAKCEVDLRIKIWKWTF</sequence>
<dbReference type="AlphaFoldDB" id="A0A251UAN1"/>
<dbReference type="SUPFAM" id="SSF117070">
    <property type="entry name" value="LEA14-like"/>
    <property type="match status" value="1"/>
</dbReference>
<name>A0A251UAN1_HELAN</name>
<keyword evidence="2 4" id="KW-0472">Membrane</keyword>
<dbReference type="PANTHER" id="PTHR31234">
    <property type="entry name" value="LATE EMBRYOGENESIS ABUNDANT (LEA) HYDROXYPROLINE-RICH GLYCOPROTEIN FAMILY"/>
    <property type="match status" value="1"/>
</dbReference>
<dbReference type="PANTHER" id="PTHR31234:SF6">
    <property type="entry name" value="LATE EMBRYOGENESIS ABUNDANT PROTEIN LEA-2 SUBGROUP DOMAIN-CONTAINING PROTEIN"/>
    <property type="match status" value="1"/>
</dbReference>
<dbReference type="OrthoDB" id="777167at2759"/>
<feature type="compositionally biased region" description="Polar residues" evidence="3">
    <location>
        <begin position="9"/>
        <end position="22"/>
    </location>
</feature>
<dbReference type="InterPro" id="IPR044839">
    <property type="entry name" value="NDR1-like"/>
</dbReference>
<feature type="transmembrane region" description="Helical" evidence="4">
    <location>
        <begin position="84"/>
        <end position="108"/>
    </location>
</feature>
<reference evidence="5" key="3">
    <citation type="submission" date="2020-06" db="EMBL/GenBank/DDBJ databases">
        <title>Helianthus annuus Genome sequencing and assembly Release 2.</title>
        <authorList>
            <person name="Gouzy J."/>
            <person name="Langlade N."/>
            <person name="Munos S."/>
        </authorList>
    </citation>
    <scope>NUCLEOTIDE SEQUENCE</scope>
    <source>
        <tissue evidence="5">Leaves</tissue>
    </source>
</reference>
<dbReference type="InParanoid" id="A0A251UAN1"/>
<evidence type="ECO:0000256" key="3">
    <source>
        <dbReference type="SAM" id="MobiDB-lite"/>
    </source>
</evidence>
<proteinExistence type="predicted"/>
<evidence type="ECO:0000313" key="5">
    <source>
        <dbReference type="EMBL" id="KAF5797837.1"/>
    </source>
</evidence>
<keyword evidence="7" id="KW-1185">Reference proteome</keyword>
<gene>
    <name evidence="6" type="ORF">HannXRQ_Chr07g0192631</name>
    <name evidence="5" type="ORF">HanXRQr2_Chr07g0285481</name>
</gene>
<dbReference type="GO" id="GO:0016020">
    <property type="term" value="C:membrane"/>
    <property type="evidence" value="ECO:0007669"/>
    <property type="project" value="UniProtKB-SubCell"/>
</dbReference>
<feature type="region of interest" description="Disordered" evidence="3">
    <location>
        <begin position="1"/>
        <end position="26"/>
    </location>
</feature>
<dbReference type="EMBL" id="MNCJ02000322">
    <property type="protein sequence ID" value="KAF5797837.1"/>
    <property type="molecule type" value="Genomic_DNA"/>
</dbReference>
<dbReference type="GO" id="GO:0098542">
    <property type="term" value="P:defense response to other organism"/>
    <property type="evidence" value="ECO:0007669"/>
    <property type="project" value="InterPro"/>
</dbReference>